<feature type="region of interest" description="Disordered" evidence="6">
    <location>
        <begin position="227"/>
        <end position="246"/>
    </location>
</feature>
<evidence type="ECO:0000256" key="3">
    <source>
        <dbReference type="ARBA" id="ARBA00022578"/>
    </source>
</evidence>
<dbReference type="RefSeq" id="WP_220582226.1">
    <property type="nucleotide sequence ID" value="NZ_RKLT01000024.1"/>
</dbReference>
<dbReference type="PANTHER" id="PTHR30405:SF11">
    <property type="entry name" value="RNA-GUIDED DNA ENDONUCLEASE RV2885C-RELATED"/>
    <property type="match status" value="1"/>
</dbReference>
<evidence type="ECO:0000313" key="10">
    <source>
        <dbReference type="Proteomes" id="UP001430455"/>
    </source>
</evidence>
<dbReference type="GO" id="GO:0006310">
    <property type="term" value="P:DNA recombination"/>
    <property type="evidence" value="ECO:0007669"/>
    <property type="project" value="UniProtKB-KW"/>
</dbReference>
<dbReference type="InterPro" id="IPR010095">
    <property type="entry name" value="Cas12f1-like_TNB"/>
</dbReference>
<dbReference type="GO" id="GO:0003677">
    <property type="term" value="F:DNA binding"/>
    <property type="evidence" value="ECO:0007669"/>
    <property type="project" value="UniProtKB-KW"/>
</dbReference>
<evidence type="ECO:0000259" key="8">
    <source>
        <dbReference type="Pfam" id="PF07282"/>
    </source>
</evidence>
<feature type="domain" description="Probable transposase IS891/IS1136/IS1341" evidence="7">
    <location>
        <begin position="189"/>
        <end position="287"/>
    </location>
</feature>
<dbReference type="Proteomes" id="UP001430455">
    <property type="component" value="Unassembled WGS sequence"/>
</dbReference>
<name>A0AAW4PJU4_9EURY</name>
<dbReference type="NCBIfam" id="NF040570">
    <property type="entry name" value="guided_TnpB"/>
    <property type="match status" value="1"/>
</dbReference>
<evidence type="ECO:0000259" key="7">
    <source>
        <dbReference type="Pfam" id="PF01385"/>
    </source>
</evidence>
<comment type="caution">
    <text evidence="9">The sequence shown here is derived from an EMBL/GenBank/DDBJ whole genome shotgun (WGS) entry which is preliminary data.</text>
</comment>
<evidence type="ECO:0000313" key="9">
    <source>
        <dbReference type="EMBL" id="MBX0297640.1"/>
    </source>
</evidence>
<accession>A0AAW4PJU4</accession>
<evidence type="ECO:0000256" key="5">
    <source>
        <dbReference type="ARBA" id="ARBA00023172"/>
    </source>
</evidence>
<evidence type="ECO:0000256" key="6">
    <source>
        <dbReference type="SAM" id="MobiDB-lite"/>
    </source>
</evidence>
<proteinExistence type="inferred from homology"/>
<comment type="similarity">
    <text evidence="1">In the C-terminal section; belongs to the transposase 35 family.</text>
</comment>
<dbReference type="InterPro" id="IPR001959">
    <property type="entry name" value="Transposase"/>
</dbReference>
<keyword evidence="4" id="KW-0238">DNA-binding</keyword>
<keyword evidence="5" id="KW-0233">DNA recombination</keyword>
<evidence type="ECO:0000256" key="4">
    <source>
        <dbReference type="ARBA" id="ARBA00023125"/>
    </source>
</evidence>
<evidence type="ECO:0000256" key="1">
    <source>
        <dbReference type="ARBA" id="ARBA00008761"/>
    </source>
</evidence>
<keyword evidence="3" id="KW-0815">Transposition</keyword>
<dbReference type="EMBL" id="RKLT01000024">
    <property type="protein sequence ID" value="MBX0297640.1"/>
    <property type="molecule type" value="Genomic_DNA"/>
</dbReference>
<gene>
    <name evidence="9" type="ORF">EGH23_22460</name>
</gene>
<dbReference type="NCBIfam" id="TIGR01766">
    <property type="entry name" value="IS200/IS605 family accessory protein TnpB-like domain"/>
    <property type="match status" value="1"/>
</dbReference>
<comment type="similarity">
    <text evidence="2">In the N-terminal section; belongs to the transposase 2 family.</text>
</comment>
<feature type="compositionally biased region" description="Basic and acidic residues" evidence="6">
    <location>
        <begin position="233"/>
        <end position="244"/>
    </location>
</feature>
<dbReference type="AlphaFoldDB" id="A0AAW4PJU4"/>
<reference evidence="9 10" key="1">
    <citation type="submission" date="2021-06" db="EMBL/GenBank/DDBJ databases">
        <title>Halomicroarcula sp. a new haloarchaeum isolated from saline soil.</title>
        <authorList>
            <person name="Duran-Viseras A."/>
            <person name="Sanchez-Porro C."/>
            <person name="Ventosa A."/>
        </authorList>
    </citation>
    <scope>NUCLEOTIDE SEQUENCE [LARGE SCALE GENOMIC DNA]</scope>
    <source>
        <strain evidence="9 10">F27</strain>
    </source>
</reference>
<evidence type="ECO:0000256" key="2">
    <source>
        <dbReference type="ARBA" id="ARBA00011044"/>
    </source>
</evidence>
<feature type="domain" description="Cas12f1-like TNB" evidence="8">
    <location>
        <begin position="301"/>
        <end position="366"/>
    </location>
</feature>
<dbReference type="Pfam" id="PF07282">
    <property type="entry name" value="Cas12f1-like_TNB"/>
    <property type="match status" value="1"/>
</dbReference>
<dbReference type="Pfam" id="PF01385">
    <property type="entry name" value="OrfB_IS605"/>
    <property type="match status" value="1"/>
</dbReference>
<dbReference type="InterPro" id="IPR051399">
    <property type="entry name" value="RNA-guided_DNA_endo/Transpos"/>
</dbReference>
<keyword evidence="10" id="KW-1185">Reference proteome</keyword>
<dbReference type="PANTHER" id="PTHR30405">
    <property type="entry name" value="TRANSPOSASE"/>
    <property type="match status" value="1"/>
</dbReference>
<organism evidence="9 10">
    <name type="scientific">Haloarcula nitratireducens</name>
    <dbReference type="NCBI Taxonomy" id="2487749"/>
    <lineage>
        <taxon>Archaea</taxon>
        <taxon>Methanobacteriati</taxon>
        <taxon>Methanobacteriota</taxon>
        <taxon>Stenosarchaea group</taxon>
        <taxon>Halobacteria</taxon>
        <taxon>Halobacteriales</taxon>
        <taxon>Haloarculaceae</taxon>
        <taxon>Haloarcula</taxon>
    </lineage>
</organism>
<protein>
    <submittedName>
        <fullName evidence="9">Transposase</fullName>
    </submittedName>
</protein>
<dbReference type="GO" id="GO:0032196">
    <property type="term" value="P:transposition"/>
    <property type="evidence" value="ECO:0007669"/>
    <property type="project" value="UniProtKB-KW"/>
</dbReference>
<sequence length="411" mass="47479">MEYSHRYPAYPTQAVAAELEQHIDIHRQAHNYTLYEYENKDADNIGSAYRHHDRLTDWKDEFPVFKEVHSKALQRTVTRFYDNLSNLSKQKENGHNVGMLNWKLPREFQSMTYSQSGFELKNTSGRRATLWLSKIGDIKIRYHRDIPDKATIKEVTIKKETTGDWFVSFGLETNDADLPEKPDVDSLDASNSVGVDLGILNYIHTSDGKTVDWLNLEDEYDRLRHEQRKLSRKEKGSNNYEKQRKQVATVKRHIRRKVLDYQHKITTWLVRKYDAVFVEDLNVKGMLQGDGNARNRQDAAWRQFIRLLEYKGELYGCHVKQVEARGTTKECAKCGVETAKPIWVREHSCPSCGFETDRDANAAMNVLKRGFQKLGLGWPEDTPVETAFPTDTPDFQCVSAKRVVETGSLGA</sequence>